<organism evidence="2 3">
    <name type="scientific">Stephanodiscus triporus</name>
    <dbReference type="NCBI Taxonomy" id="2934178"/>
    <lineage>
        <taxon>Eukaryota</taxon>
        <taxon>Sar</taxon>
        <taxon>Stramenopiles</taxon>
        <taxon>Ochrophyta</taxon>
        <taxon>Bacillariophyta</taxon>
        <taxon>Coscinodiscophyceae</taxon>
        <taxon>Thalassiosirophycidae</taxon>
        <taxon>Stephanodiscales</taxon>
        <taxon>Stephanodiscaceae</taxon>
        <taxon>Stephanodiscus</taxon>
    </lineage>
</organism>
<comment type="caution">
    <text evidence="2">The sequence shown here is derived from an EMBL/GenBank/DDBJ whole genome shotgun (WGS) entry which is preliminary data.</text>
</comment>
<sequence>MSDTRSQLAEVEDLIAADPDDPALQQLREDLLQLIALEEEESAGQTQPSPESTDVGPQPPSLGEAGQLVEENQCGGSVTAEQTSSNYTAQGTFMEHIVSKEAIAEAPDLGSFQPVLYSKSQSALKSGDDAFADQAGSHLKDDLNDSKTAATATANQSAEKKQKKKKQKSDDAVLDAKFELPSHLVPLESDTPAQKLKKQRTAKALKSKFREKQKEAEHSKRQHDWKSFATKATGGKKRKGGVIGSGSIFSTEEGVNARVGVISGGGGRKMTDFADPNPNKRHKIN</sequence>
<feature type="region of interest" description="Disordered" evidence="1">
    <location>
        <begin position="1"/>
        <end position="22"/>
    </location>
</feature>
<dbReference type="EMBL" id="JALLAZ020001791">
    <property type="protein sequence ID" value="KAL3763833.1"/>
    <property type="molecule type" value="Genomic_DNA"/>
</dbReference>
<name>A0ABD3MIV0_9STRA</name>
<evidence type="ECO:0000256" key="1">
    <source>
        <dbReference type="SAM" id="MobiDB-lite"/>
    </source>
</evidence>
<keyword evidence="3" id="KW-1185">Reference proteome</keyword>
<accession>A0ABD3MIV0</accession>
<feature type="compositionally biased region" description="Acidic residues" evidence="1">
    <location>
        <begin position="10"/>
        <end position="21"/>
    </location>
</feature>
<feature type="compositionally biased region" description="Polar residues" evidence="1">
    <location>
        <begin position="74"/>
        <end position="83"/>
    </location>
</feature>
<feature type="region of interest" description="Disordered" evidence="1">
    <location>
        <begin position="123"/>
        <end position="285"/>
    </location>
</feature>
<reference evidence="2 3" key="1">
    <citation type="submission" date="2024-10" db="EMBL/GenBank/DDBJ databases">
        <title>Updated reference genomes for cyclostephanoid diatoms.</title>
        <authorList>
            <person name="Roberts W.R."/>
            <person name="Alverson A.J."/>
        </authorList>
    </citation>
    <scope>NUCLEOTIDE SEQUENCE [LARGE SCALE GENOMIC DNA]</scope>
    <source>
        <strain evidence="2 3">AJA276-08</strain>
    </source>
</reference>
<protein>
    <submittedName>
        <fullName evidence="2">Uncharacterized protein</fullName>
    </submittedName>
</protein>
<gene>
    <name evidence="2" type="ORF">ACHAW5_007787</name>
</gene>
<dbReference type="AlphaFoldDB" id="A0ABD3MIV0"/>
<proteinExistence type="predicted"/>
<dbReference type="Proteomes" id="UP001530315">
    <property type="component" value="Unassembled WGS sequence"/>
</dbReference>
<evidence type="ECO:0000313" key="2">
    <source>
        <dbReference type="EMBL" id="KAL3763833.1"/>
    </source>
</evidence>
<feature type="region of interest" description="Disordered" evidence="1">
    <location>
        <begin position="35"/>
        <end position="83"/>
    </location>
</feature>
<feature type="compositionally biased region" description="Polar residues" evidence="1">
    <location>
        <begin position="43"/>
        <end position="52"/>
    </location>
</feature>
<feature type="compositionally biased region" description="Basic and acidic residues" evidence="1">
    <location>
        <begin position="208"/>
        <end position="226"/>
    </location>
</feature>
<feature type="compositionally biased region" description="Basic residues" evidence="1">
    <location>
        <begin position="195"/>
        <end position="207"/>
    </location>
</feature>
<feature type="compositionally biased region" description="Polar residues" evidence="1">
    <location>
        <begin position="146"/>
        <end position="157"/>
    </location>
</feature>
<evidence type="ECO:0000313" key="3">
    <source>
        <dbReference type="Proteomes" id="UP001530315"/>
    </source>
</evidence>
<feature type="compositionally biased region" description="Basic and acidic residues" evidence="1">
    <location>
        <begin position="168"/>
        <end position="180"/>
    </location>
</feature>